<dbReference type="EMBL" id="JAEPRB010000346">
    <property type="protein sequence ID" value="KAG2216912.1"/>
    <property type="molecule type" value="Genomic_DNA"/>
</dbReference>
<dbReference type="InterPro" id="IPR016181">
    <property type="entry name" value="Acyl_CoA_acyltransferase"/>
</dbReference>
<evidence type="ECO:0000259" key="2">
    <source>
        <dbReference type="PROSITE" id="PS51729"/>
    </source>
</evidence>
<dbReference type="InterPro" id="IPR045057">
    <property type="entry name" value="Gcn5-rel_NAT"/>
</dbReference>
<accession>A0A8H7RVE4</accession>
<evidence type="ECO:0000313" key="3">
    <source>
        <dbReference type="EMBL" id="KAG2216912.1"/>
    </source>
</evidence>
<feature type="domain" description="N-acetyltransferase" evidence="2">
    <location>
        <begin position="226"/>
        <end position="316"/>
    </location>
</feature>
<sequence>MTRPPSPTAQKTETSTSITASRVGGLTTIVTSTSNTTLSPLSSNMSTTTPAIIEMTSNNSNSNSSSCSTTPTGTSTTSTTSFSFIPRTYHHHQQVPNNTSSFGQRFKATLPFPRLYSGPLFAAPSVSVNNTHIVSSIGPLTPPLTIDHSTSSPIPSCSRSDELINSNSNSNSNSNNDSNSHNSNNESIQPEQTTTTVPASSPASSSSVSLPPSSSKRRKFNSYDVVHDGYRYMFRITLDNKGTIAALCYLPTRFQRMVEFYHTEIPTAYRDLGLGDLLVIQGFRWAETAKLLVIPTCPFVRRYLAKNNTSWDCVVQNENEGLARLLTPPSSKDTLTNNSVE</sequence>
<reference evidence="3 4" key="1">
    <citation type="submission" date="2020-12" db="EMBL/GenBank/DDBJ databases">
        <title>Metabolic potential, ecology and presence of endohyphal bacteria is reflected in genomic diversity of Mucoromycotina.</title>
        <authorList>
            <person name="Muszewska A."/>
            <person name="Okrasinska A."/>
            <person name="Steczkiewicz K."/>
            <person name="Drgas O."/>
            <person name="Orlowska M."/>
            <person name="Perlinska-Lenart U."/>
            <person name="Aleksandrzak-Piekarczyk T."/>
            <person name="Szatraj K."/>
            <person name="Zielenkiewicz U."/>
            <person name="Pilsyk S."/>
            <person name="Malc E."/>
            <person name="Mieczkowski P."/>
            <person name="Kruszewska J.S."/>
            <person name="Biernat P."/>
            <person name="Pawlowska J."/>
        </authorList>
    </citation>
    <scope>NUCLEOTIDE SEQUENCE [LARGE SCALE GENOMIC DNA]</scope>
    <source>
        <strain evidence="3 4">CBS 142.35</strain>
    </source>
</reference>
<evidence type="ECO:0000313" key="4">
    <source>
        <dbReference type="Proteomes" id="UP000646827"/>
    </source>
</evidence>
<keyword evidence="4" id="KW-1185">Reference proteome</keyword>
<evidence type="ECO:0000256" key="1">
    <source>
        <dbReference type="SAM" id="MobiDB-lite"/>
    </source>
</evidence>
<feature type="compositionally biased region" description="Low complexity" evidence="1">
    <location>
        <begin position="165"/>
        <end position="214"/>
    </location>
</feature>
<name>A0A8H7RVE4_9FUNG</name>
<dbReference type="Gene3D" id="3.40.630.30">
    <property type="match status" value="1"/>
</dbReference>
<feature type="compositionally biased region" description="Polar residues" evidence="1">
    <location>
        <begin position="8"/>
        <end position="20"/>
    </location>
</feature>
<feature type="compositionally biased region" description="Low complexity" evidence="1">
    <location>
        <begin position="149"/>
        <end position="158"/>
    </location>
</feature>
<feature type="region of interest" description="Disordered" evidence="1">
    <location>
        <begin position="141"/>
        <end position="217"/>
    </location>
</feature>
<gene>
    <name evidence="3" type="ORF">INT45_001841</name>
</gene>
<organism evidence="3 4">
    <name type="scientific">Circinella minor</name>
    <dbReference type="NCBI Taxonomy" id="1195481"/>
    <lineage>
        <taxon>Eukaryota</taxon>
        <taxon>Fungi</taxon>
        <taxon>Fungi incertae sedis</taxon>
        <taxon>Mucoromycota</taxon>
        <taxon>Mucoromycotina</taxon>
        <taxon>Mucoromycetes</taxon>
        <taxon>Mucorales</taxon>
        <taxon>Lichtheimiaceae</taxon>
        <taxon>Circinella</taxon>
    </lineage>
</organism>
<feature type="region of interest" description="Disordered" evidence="1">
    <location>
        <begin position="1"/>
        <end position="20"/>
    </location>
</feature>
<comment type="caution">
    <text evidence="3">The sequence shown here is derived from an EMBL/GenBank/DDBJ whole genome shotgun (WGS) entry which is preliminary data.</text>
</comment>
<protein>
    <recommendedName>
        <fullName evidence="2">N-acetyltransferase domain-containing protein</fullName>
    </recommendedName>
</protein>
<feature type="region of interest" description="Disordered" evidence="1">
    <location>
        <begin position="55"/>
        <end position="79"/>
    </location>
</feature>
<dbReference type="SUPFAM" id="SSF55729">
    <property type="entry name" value="Acyl-CoA N-acyltransferases (Nat)"/>
    <property type="match status" value="1"/>
</dbReference>
<dbReference type="Proteomes" id="UP000646827">
    <property type="component" value="Unassembled WGS sequence"/>
</dbReference>
<dbReference type="Pfam" id="PF14542">
    <property type="entry name" value="Acetyltransf_CG"/>
    <property type="match status" value="1"/>
</dbReference>
<dbReference type="PANTHER" id="PTHR31435">
    <property type="entry name" value="PROTEIN NATD1"/>
    <property type="match status" value="1"/>
</dbReference>
<dbReference type="PROSITE" id="PS51729">
    <property type="entry name" value="GNAT_YJDJ"/>
    <property type="match status" value="1"/>
</dbReference>
<dbReference type="InterPro" id="IPR031165">
    <property type="entry name" value="GNAT_YJDJ"/>
</dbReference>
<proteinExistence type="predicted"/>
<dbReference type="PANTHER" id="PTHR31435:SF9">
    <property type="entry name" value="PROTEIN NATD1"/>
    <property type="match status" value="1"/>
</dbReference>
<dbReference type="OrthoDB" id="74247at2759"/>
<dbReference type="AlphaFoldDB" id="A0A8H7RVE4"/>